<evidence type="ECO:0000256" key="3">
    <source>
        <dbReference type="ARBA" id="ARBA00023027"/>
    </source>
</evidence>
<dbReference type="Pfam" id="PF01370">
    <property type="entry name" value="Epimerase"/>
    <property type="match status" value="1"/>
</dbReference>
<dbReference type="CDD" id="cd05230">
    <property type="entry name" value="UGD_SDR_e"/>
    <property type="match status" value="1"/>
</dbReference>
<dbReference type="SUPFAM" id="SSF51735">
    <property type="entry name" value="NAD(P)-binding Rossmann-fold domains"/>
    <property type="match status" value="1"/>
</dbReference>
<comment type="cofactor">
    <cofactor evidence="1">
        <name>NAD(+)</name>
        <dbReference type="ChEBI" id="CHEBI:57540"/>
    </cofactor>
</comment>
<dbReference type="RefSeq" id="WP_345442443.1">
    <property type="nucleotide sequence ID" value="NZ_BAABHK010000024.1"/>
</dbReference>
<accession>A0ABP8UT40</accession>
<keyword evidence="2" id="KW-0210">Decarboxylase</keyword>
<evidence type="ECO:0000256" key="1">
    <source>
        <dbReference type="ARBA" id="ARBA00001911"/>
    </source>
</evidence>
<protein>
    <submittedName>
        <fullName evidence="6">SDR family oxidoreductase</fullName>
    </submittedName>
</protein>
<dbReference type="PANTHER" id="PTHR43078">
    <property type="entry name" value="UDP-GLUCURONIC ACID DECARBOXYLASE-RELATED"/>
    <property type="match status" value="1"/>
</dbReference>
<evidence type="ECO:0000259" key="5">
    <source>
        <dbReference type="Pfam" id="PF01370"/>
    </source>
</evidence>
<organism evidence="6 7">
    <name type="scientific">Actinoallomurus vinaceus</name>
    <dbReference type="NCBI Taxonomy" id="1080074"/>
    <lineage>
        <taxon>Bacteria</taxon>
        <taxon>Bacillati</taxon>
        <taxon>Actinomycetota</taxon>
        <taxon>Actinomycetes</taxon>
        <taxon>Streptosporangiales</taxon>
        <taxon>Thermomonosporaceae</taxon>
        <taxon>Actinoallomurus</taxon>
    </lineage>
</organism>
<gene>
    <name evidence="6" type="ORF">GCM10023196_098350</name>
</gene>
<dbReference type="PANTHER" id="PTHR43078:SF6">
    <property type="entry name" value="UDP-GLUCURONIC ACID DECARBOXYLASE 1"/>
    <property type="match status" value="1"/>
</dbReference>
<dbReference type="InterPro" id="IPR001509">
    <property type="entry name" value="Epimerase_deHydtase"/>
</dbReference>
<keyword evidence="7" id="KW-1185">Reference proteome</keyword>
<sequence>MVKGRIVVTGGAGFLGSHLCERALNDGYGVICVDNLLTGRLANIAHLMAAEEFAFVECDVADYAYHGGDLVAILHFASAASPADYLRVPVETLLTGALGTRRMLEIARERDARFLLASTSEVYGDPQVHPQPESYWGHVNPIGPRSCYDEAKRFAEALTTAYRGVHGTDTAIVRLFNTFGPRMRAHDGRAIPTLISQALAGEPMTVTGDGLQTRSICYVDDLVEGVFRMLWSDHPGPCNLGSTYEISMLDLARLIRDLVGSDAPIVHVGRPTDDPRVRRPDIALAAKILSWEPSVSMVDGLRSTIRWFAAQSASVIGAPTPASGRRP</sequence>
<dbReference type="EMBL" id="BAABHK010000024">
    <property type="protein sequence ID" value="GAA4638882.1"/>
    <property type="molecule type" value="Genomic_DNA"/>
</dbReference>
<comment type="caution">
    <text evidence="6">The sequence shown here is derived from an EMBL/GenBank/DDBJ whole genome shotgun (WGS) entry which is preliminary data.</text>
</comment>
<proteinExistence type="predicted"/>
<evidence type="ECO:0000256" key="4">
    <source>
        <dbReference type="ARBA" id="ARBA00023239"/>
    </source>
</evidence>
<dbReference type="InterPro" id="IPR036291">
    <property type="entry name" value="NAD(P)-bd_dom_sf"/>
</dbReference>
<dbReference type="InterPro" id="IPR044516">
    <property type="entry name" value="UXS-like"/>
</dbReference>
<evidence type="ECO:0000313" key="7">
    <source>
        <dbReference type="Proteomes" id="UP001501442"/>
    </source>
</evidence>
<keyword evidence="4" id="KW-0456">Lyase</keyword>
<keyword evidence="3" id="KW-0520">NAD</keyword>
<feature type="domain" description="NAD-dependent epimerase/dehydratase" evidence="5">
    <location>
        <begin position="6"/>
        <end position="241"/>
    </location>
</feature>
<evidence type="ECO:0000256" key="2">
    <source>
        <dbReference type="ARBA" id="ARBA00022793"/>
    </source>
</evidence>
<evidence type="ECO:0000313" key="6">
    <source>
        <dbReference type="EMBL" id="GAA4638882.1"/>
    </source>
</evidence>
<name>A0ABP8UT40_9ACTN</name>
<dbReference type="Proteomes" id="UP001501442">
    <property type="component" value="Unassembled WGS sequence"/>
</dbReference>
<reference evidence="7" key="1">
    <citation type="journal article" date="2019" name="Int. J. Syst. Evol. Microbiol.">
        <title>The Global Catalogue of Microorganisms (GCM) 10K type strain sequencing project: providing services to taxonomists for standard genome sequencing and annotation.</title>
        <authorList>
            <consortium name="The Broad Institute Genomics Platform"/>
            <consortium name="The Broad Institute Genome Sequencing Center for Infectious Disease"/>
            <person name="Wu L."/>
            <person name="Ma J."/>
        </authorList>
    </citation>
    <scope>NUCLEOTIDE SEQUENCE [LARGE SCALE GENOMIC DNA]</scope>
    <source>
        <strain evidence="7">JCM 17939</strain>
    </source>
</reference>
<dbReference type="Gene3D" id="3.40.50.720">
    <property type="entry name" value="NAD(P)-binding Rossmann-like Domain"/>
    <property type="match status" value="1"/>
</dbReference>